<accession>A0AAD4KNQ8</accession>
<proteinExistence type="predicted"/>
<dbReference type="RefSeq" id="XP_046068132.1">
    <property type="nucleotide sequence ID" value="XM_046219899.1"/>
</dbReference>
<name>A0AAD4KNQ8_9EURO</name>
<comment type="caution">
    <text evidence="1">The sequence shown here is derived from an EMBL/GenBank/DDBJ whole genome shotgun (WGS) entry which is preliminary data.</text>
</comment>
<evidence type="ECO:0000313" key="2">
    <source>
        <dbReference type="Proteomes" id="UP001201262"/>
    </source>
</evidence>
<dbReference type="AlphaFoldDB" id="A0AAD4KNQ8"/>
<protein>
    <submittedName>
        <fullName evidence="1">Uncharacterized protein</fullName>
    </submittedName>
</protein>
<keyword evidence="2" id="KW-1185">Reference proteome</keyword>
<gene>
    <name evidence="1" type="ORF">BGW36DRAFT_42393</name>
</gene>
<reference evidence="1" key="1">
    <citation type="submission" date="2021-12" db="EMBL/GenBank/DDBJ databases">
        <title>Convergent genome expansion in fungi linked to evolution of root-endophyte symbiosis.</title>
        <authorList>
            <consortium name="DOE Joint Genome Institute"/>
            <person name="Ke Y.-H."/>
            <person name="Bonito G."/>
            <person name="Liao H.-L."/>
            <person name="Looney B."/>
            <person name="Rojas-Flechas A."/>
            <person name="Nash J."/>
            <person name="Hameed K."/>
            <person name="Schadt C."/>
            <person name="Martin F."/>
            <person name="Crous P.W."/>
            <person name="Miettinen O."/>
            <person name="Magnuson J.K."/>
            <person name="Labbe J."/>
            <person name="Jacobson D."/>
            <person name="Doktycz M.J."/>
            <person name="Veneault-Fourrey C."/>
            <person name="Kuo A."/>
            <person name="Mondo S."/>
            <person name="Calhoun S."/>
            <person name="Riley R."/>
            <person name="Ohm R."/>
            <person name="LaButti K."/>
            <person name="Andreopoulos B."/>
            <person name="Pangilinan J."/>
            <person name="Nolan M."/>
            <person name="Tritt A."/>
            <person name="Clum A."/>
            <person name="Lipzen A."/>
            <person name="Daum C."/>
            <person name="Barry K."/>
            <person name="Grigoriev I.V."/>
            <person name="Vilgalys R."/>
        </authorList>
    </citation>
    <scope>NUCLEOTIDE SEQUENCE</scope>
    <source>
        <strain evidence="1">PMI_201</strain>
    </source>
</reference>
<dbReference type="GeneID" id="70250186"/>
<evidence type="ECO:0000313" key="1">
    <source>
        <dbReference type="EMBL" id="KAH8692135.1"/>
    </source>
</evidence>
<dbReference type="EMBL" id="JAJTJA010000011">
    <property type="protein sequence ID" value="KAH8692135.1"/>
    <property type="molecule type" value="Genomic_DNA"/>
</dbReference>
<dbReference type="Proteomes" id="UP001201262">
    <property type="component" value="Unassembled WGS sequence"/>
</dbReference>
<sequence length="107" mass="11986">MEVWTEHKEHSVDGHKLTGTLKFKGQTIWGPHGCHENTMRLAEALTEADWRLAMTFETKELSVEGHVRYISVKDGNGQLLLDKLSTHDSMDDLARAVMRAINSDGGP</sequence>
<organism evidence="1 2">
    <name type="scientific">Talaromyces proteolyticus</name>
    <dbReference type="NCBI Taxonomy" id="1131652"/>
    <lineage>
        <taxon>Eukaryota</taxon>
        <taxon>Fungi</taxon>
        <taxon>Dikarya</taxon>
        <taxon>Ascomycota</taxon>
        <taxon>Pezizomycotina</taxon>
        <taxon>Eurotiomycetes</taxon>
        <taxon>Eurotiomycetidae</taxon>
        <taxon>Eurotiales</taxon>
        <taxon>Trichocomaceae</taxon>
        <taxon>Talaromyces</taxon>
        <taxon>Talaromyces sect. Bacilispori</taxon>
    </lineage>
</organism>